<dbReference type="EMBL" id="JBGUBD010000005">
    <property type="protein sequence ID" value="MFA9478635.1"/>
    <property type="molecule type" value="Genomic_DNA"/>
</dbReference>
<sequence>MKRLTWIGLAGLLCVALTVPVISAANLREQDQLRLTEVKERHATELERAAQSYYAQVQRANRTLETNYQRMIESYDRRGDSETVEALQAELAELLASASEPPAGPEPEANREPGHVRLIQSIGPRLVDAGNNFGQTESLASKDYVLLYFSAGWCPPCRAFTPSLVDFRNRHAERGNFEVVFVSSDRSPNDMFKYMGDYNINFPAVPFNRIEASRLRNTYGGRGIPNLVIVDREGEVVSGSYVDGQYVGPRKVLADMEQLLR</sequence>
<keyword evidence="5" id="KW-1185">Reference proteome</keyword>
<evidence type="ECO:0000256" key="1">
    <source>
        <dbReference type="ARBA" id="ARBA00023284"/>
    </source>
</evidence>
<organism evidence="4 5">
    <name type="scientific">Natronomicrosphaera hydrolytica</name>
    <dbReference type="NCBI Taxonomy" id="3242702"/>
    <lineage>
        <taxon>Bacteria</taxon>
        <taxon>Pseudomonadati</taxon>
        <taxon>Planctomycetota</taxon>
        <taxon>Phycisphaerae</taxon>
        <taxon>Phycisphaerales</taxon>
        <taxon>Phycisphaeraceae</taxon>
        <taxon>Natronomicrosphaera</taxon>
    </lineage>
</organism>
<dbReference type="PROSITE" id="PS51352">
    <property type="entry name" value="THIOREDOXIN_2"/>
    <property type="match status" value="1"/>
</dbReference>
<dbReference type="RefSeq" id="WP_425345561.1">
    <property type="nucleotide sequence ID" value="NZ_JBGUBD010000005.1"/>
</dbReference>
<evidence type="ECO:0000313" key="5">
    <source>
        <dbReference type="Proteomes" id="UP001575105"/>
    </source>
</evidence>
<gene>
    <name evidence="4" type="ORF">ACERK3_10040</name>
</gene>
<dbReference type="PANTHER" id="PTHR46472">
    <property type="entry name" value="NUCLEOREDOXIN"/>
    <property type="match status" value="1"/>
</dbReference>
<evidence type="ECO:0000259" key="3">
    <source>
        <dbReference type="PROSITE" id="PS51352"/>
    </source>
</evidence>
<feature type="domain" description="Thioredoxin" evidence="3">
    <location>
        <begin position="98"/>
        <end position="261"/>
    </location>
</feature>
<dbReference type="Gene3D" id="3.40.30.10">
    <property type="entry name" value="Glutaredoxin"/>
    <property type="match status" value="1"/>
</dbReference>
<dbReference type="Pfam" id="PF13905">
    <property type="entry name" value="Thioredoxin_8"/>
    <property type="match status" value="1"/>
</dbReference>
<dbReference type="InterPro" id="IPR017937">
    <property type="entry name" value="Thioredoxin_CS"/>
</dbReference>
<dbReference type="Proteomes" id="UP001575105">
    <property type="component" value="Unassembled WGS sequence"/>
</dbReference>
<evidence type="ECO:0000313" key="4">
    <source>
        <dbReference type="EMBL" id="MFA9478635.1"/>
    </source>
</evidence>
<keyword evidence="1" id="KW-0676">Redox-active center</keyword>
<dbReference type="SUPFAM" id="SSF52833">
    <property type="entry name" value="Thioredoxin-like"/>
    <property type="match status" value="1"/>
</dbReference>
<accession>A0ABV4U4V6</accession>
<reference evidence="4 5" key="1">
    <citation type="submission" date="2024-08" db="EMBL/GenBank/DDBJ databases">
        <title>Whole-genome sequencing of halo(alkali)philic microorganisms from hypersaline lakes.</title>
        <authorList>
            <person name="Sorokin D.Y."/>
            <person name="Merkel A.Y."/>
            <person name="Messina E."/>
            <person name="Yakimov M."/>
        </authorList>
    </citation>
    <scope>NUCLEOTIDE SEQUENCE [LARGE SCALE GENOMIC DNA]</scope>
    <source>
        <strain evidence="4 5">AB-hyl4</strain>
    </source>
</reference>
<comment type="caution">
    <text evidence="4">The sequence shown here is derived from an EMBL/GenBank/DDBJ whole genome shotgun (WGS) entry which is preliminary data.</text>
</comment>
<name>A0ABV4U4V6_9BACT</name>
<evidence type="ECO:0000256" key="2">
    <source>
        <dbReference type="SAM" id="SignalP"/>
    </source>
</evidence>
<proteinExistence type="predicted"/>
<dbReference type="InterPro" id="IPR012336">
    <property type="entry name" value="Thioredoxin-like_fold"/>
</dbReference>
<feature type="chain" id="PRO_5046515330" evidence="2">
    <location>
        <begin position="25"/>
        <end position="261"/>
    </location>
</feature>
<protein>
    <submittedName>
        <fullName evidence="4">Thioredoxin-like domain-containing protein</fullName>
    </submittedName>
</protein>
<dbReference type="PANTHER" id="PTHR46472:SF1">
    <property type="entry name" value="NUCLEOREDOXIN"/>
    <property type="match status" value="1"/>
</dbReference>
<feature type="signal peptide" evidence="2">
    <location>
        <begin position="1"/>
        <end position="24"/>
    </location>
</feature>
<keyword evidence="2" id="KW-0732">Signal</keyword>
<dbReference type="InterPro" id="IPR036249">
    <property type="entry name" value="Thioredoxin-like_sf"/>
</dbReference>
<dbReference type="InterPro" id="IPR013766">
    <property type="entry name" value="Thioredoxin_domain"/>
</dbReference>
<dbReference type="PROSITE" id="PS00194">
    <property type="entry name" value="THIOREDOXIN_1"/>
    <property type="match status" value="1"/>
</dbReference>